<dbReference type="AlphaFoldDB" id="A0A645GY40"/>
<protein>
    <submittedName>
        <fullName evidence="2">Uncharacterized protein</fullName>
    </submittedName>
</protein>
<sequence>MTAEAELFQRTDAVRALGPFARLVERRQQHRGEDGDDRDHNQQFNEREIPSVREMFHNRSFPSADFLFPGIIEGDAEFL</sequence>
<name>A0A645GY40_9ZZZZ</name>
<comment type="caution">
    <text evidence="2">The sequence shown here is derived from an EMBL/GenBank/DDBJ whole genome shotgun (WGS) entry which is preliminary data.</text>
</comment>
<proteinExistence type="predicted"/>
<organism evidence="2">
    <name type="scientific">bioreactor metagenome</name>
    <dbReference type="NCBI Taxonomy" id="1076179"/>
    <lineage>
        <taxon>unclassified sequences</taxon>
        <taxon>metagenomes</taxon>
        <taxon>ecological metagenomes</taxon>
    </lineage>
</organism>
<reference evidence="2" key="1">
    <citation type="submission" date="2019-08" db="EMBL/GenBank/DDBJ databases">
        <authorList>
            <person name="Kucharzyk K."/>
            <person name="Murdoch R.W."/>
            <person name="Higgins S."/>
            <person name="Loffler F."/>
        </authorList>
    </citation>
    <scope>NUCLEOTIDE SEQUENCE</scope>
</reference>
<evidence type="ECO:0000313" key="2">
    <source>
        <dbReference type="EMBL" id="MPN31648.1"/>
    </source>
</evidence>
<dbReference type="EMBL" id="VSSQ01083270">
    <property type="protein sequence ID" value="MPN31648.1"/>
    <property type="molecule type" value="Genomic_DNA"/>
</dbReference>
<feature type="region of interest" description="Disordered" evidence="1">
    <location>
        <begin position="26"/>
        <end position="51"/>
    </location>
</feature>
<accession>A0A645GY40</accession>
<evidence type="ECO:0000256" key="1">
    <source>
        <dbReference type="SAM" id="MobiDB-lite"/>
    </source>
</evidence>
<gene>
    <name evidence="2" type="ORF">SDC9_179122</name>
</gene>